<reference evidence="3 4" key="1">
    <citation type="submission" date="2019-02" db="EMBL/GenBank/DDBJ databases">
        <title>Deep-cultivation of Planctomycetes and their phenomic and genomic characterization uncovers novel biology.</title>
        <authorList>
            <person name="Wiegand S."/>
            <person name="Jogler M."/>
            <person name="Boedeker C."/>
            <person name="Pinto D."/>
            <person name="Vollmers J."/>
            <person name="Rivas-Marin E."/>
            <person name="Kohn T."/>
            <person name="Peeters S.H."/>
            <person name="Heuer A."/>
            <person name="Rast P."/>
            <person name="Oberbeckmann S."/>
            <person name="Bunk B."/>
            <person name="Jeske O."/>
            <person name="Meyerdierks A."/>
            <person name="Storesund J.E."/>
            <person name="Kallscheuer N."/>
            <person name="Luecker S."/>
            <person name="Lage O.M."/>
            <person name="Pohl T."/>
            <person name="Merkel B.J."/>
            <person name="Hornburger P."/>
            <person name="Mueller R.-W."/>
            <person name="Bruemmer F."/>
            <person name="Labrenz M."/>
            <person name="Spormann A.M."/>
            <person name="Op den Camp H."/>
            <person name="Overmann J."/>
            <person name="Amann R."/>
            <person name="Jetten M.S.M."/>
            <person name="Mascher T."/>
            <person name="Medema M.H."/>
            <person name="Devos D.P."/>
            <person name="Kaster A.-K."/>
            <person name="Ovreas L."/>
            <person name="Rohde M."/>
            <person name="Galperin M.Y."/>
            <person name="Jogler C."/>
        </authorList>
    </citation>
    <scope>NUCLEOTIDE SEQUENCE [LARGE SCALE GENOMIC DNA]</scope>
    <source>
        <strain evidence="3 4">HG15A2</strain>
    </source>
</reference>
<evidence type="ECO:0000313" key="4">
    <source>
        <dbReference type="Proteomes" id="UP000319852"/>
    </source>
</evidence>
<dbReference type="AlphaFoldDB" id="A0A517MQK1"/>
<evidence type="ECO:0000256" key="2">
    <source>
        <dbReference type="SAM" id="SignalP"/>
    </source>
</evidence>
<feature type="signal peptide" evidence="2">
    <location>
        <begin position="1"/>
        <end position="26"/>
    </location>
</feature>
<proteinExistence type="predicted"/>
<name>A0A517MQK1_9BACT</name>
<dbReference type="EMBL" id="CP036263">
    <property type="protein sequence ID" value="QDS97153.1"/>
    <property type="molecule type" value="Genomic_DNA"/>
</dbReference>
<feature type="region of interest" description="Disordered" evidence="1">
    <location>
        <begin position="62"/>
        <end position="94"/>
    </location>
</feature>
<feature type="chain" id="PRO_5021995751" evidence="2">
    <location>
        <begin position="27"/>
        <end position="191"/>
    </location>
</feature>
<sequence precursor="true">MTHSRTAIISAVAVLGGLVLSSEAHAQRNLFSSPTSDYFNNINSASQFSTDRFKNQAVNRATPRGFRSVSGNSIFSGPSSSSARTSKPFANVQPQSNLSPYLNIGGFPTGDVPNYHSLVRPQIQQQQQAQQRRTTQQSQQAQSAAAQAPYQITGAADMVPTGHGSSYQNYTGSYQNLSGRFLNYGGYFQGR</sequence>
<dbReference type="OrthoDB" id="285834at2"/>
<dbReference type="RefSeq" id="WP_145057306.1">
    <property type="nucleotide sequence ID" value="NZ_CP036263.1"/>
</dbReference>
<evidence type="ECO:0000256" key="1">
    <source>
        <dbReference type="SAM" id="MobiDB-lite"/>
    </source>
</evidence>
<keyword evidence="2" id="KW-0732">Signal</keyword>
<accession>A0A517MQK1</accession>
<feature type="compositionally biased region" description="Low complexity" evidence="1">
    <location>
        <begin position="68"/>
        <end position="82"/>
    </location>
</feature>
<feature type="compositionally biased region" description="Low complexity" evidence="1">
    <location>
        <begin position="124"/>
        <end position="148"/>
    </location>
</feature>
<protein>
    <submittedName>
        <fullName evidence="3">Uncharacterized protein</fullName>
    </submittedName>
</protein>
<dbReference type="Proteomes" id="UP000319852">
    <property type="component" value="Chromosome"/>
</dbReference>
<keyword evidence="4" id="KW-1185">Reference proteome</keyword>
<feature type="region of interest" description="Disordered" evidence="1">
    <location>
        <begin position="121"/>
        <end position="148"/>
    </location>
</feature>
<gene>
    <name evidence="3" type="ORF">HG15A2_04130</name>
</gene>
<evidence type="ECO:0000313" key="3">
    <source>
        <dbReference type="EMBL" id="QDS97153.1"/>
    </source>
</evidence>
<organism evidence="3 4">
    <name type="scientific">Adhaeretor mobilis</name>
    <dbReference type="NCBI Taxonomy" id="1930276"/>
    <lineage>
        <taxon>Bacteria</taxon>
        <taxon>Pseudomonadati</taxon>
        <taxon>Planctomycetota</taxon>
        <taxon>Planctomycetia</taxon>
        <taxon>Pirellulales</taxon>
        <taxon>Lacipirellulaceae</taxon>
        <taxon>Adhaeretor</taxon>
    </lineage>
</organism>
<dbReference type="KEGG" id="amob:HG15A2_04130"/>